<name>A0A7D5M572_9ARCH</name>
<evidence type="ECO:0000313" key="2">
    <source>
        <dbReference type="Proteomes" id="UP000509478"/>
    </source>
</evidence>
<accession>A0A7D5M572</accession>
<dbReference type="EMBL" id="CP026995">
    <property type="protein sequence ID" value="QLH07426.1"/>
    <property type="molecule type" value="Genomic_DNA"/>
</dbReference>
<dbReference type="AlphaFoldDB" id="A0A7D5M572"/>
<sequence length="80" mass="8892">MNKITILGISIAVIIALAYVGYSSSEKDAAEKQKLSDLIDSQNLLFDIINLDTLDYNDDGNSITMFNAKYALNPEKNDIY</sequence>
<protein>
    <submittedName>
        <fullName evidence="1">Uncharacterized protein</fullName>
    </submittedName>
</protein>
<dbReference type="GeneID" id="56068520"/>
<evidence type="ECO:0000313" key="1">
    <source>
        <dbReference type="EMBL" id="QLH07426.1"/>
    </source>
</evidence>
<dbReference type="Proteomes" id="UP000509478">
    <property type="component" value="Chromosome"/>
</dbReference>
<proteinExistence type="predicted"/>
<organism evidence="1 2">
    <name type="scientific">Nitrosopumilus ureiphilus</name>
    <dbReference type="NCBI Taxonomy" id="1470067"/>
    <lineage>
        <taxon>Archaea</taxon>
        <taxon>Nitrososphaerota</taxon>
        <taxon>Nitrososphaeria</taxon>
        <taxon>Nitrosopumilales</taxon>
        <taxon>Nitrosopumilaceae</taxon>
        <taxon>Nitrosopumilus</taxon>
    </lineage>
</organism>
<dbReference type="RefSeq" id="WP_179371308.1">
    <property type="nucleotide sequence ID" value="NZ_CP026995.1"/>
</dbReference>
<keyword evidence="2" id="KW-1185">Reference proteome</keyword>
<dbReference type="KEGG" id="nue:C5F50_10370"/>
<reference evidence="1 2" key="1">
    <citation type="submission" date="2018-02" db="EMBL/GenBank/DDBJ databases">
        <title>Complete genome of Nitrosopumilus ureaphilus PS0.</title>
        <authorList>
            <person name="Qin W."/>
            <person name="Zheng Y."/>
            <person name="Stahl D.A."/>
        </authorList>
    </citation>
    <scope>NUCLEOTIDE SEQUENCE [LARGE SCALE GENOMIC DNA]</scope>
    <source>
        <strain evidence="1 2">PS0</strain>
    </source>
</reference>
<gene>
    <name evidence="1" type="ORF">C5F50_10370</name>
</gene>